<name>A0A1L9R8N5_ASPWE</name>
<dbReference type="Gene3D" id="2.40.400.10">
    <property type="entry name" value="Acetoacetate decarboxylase-like"/>
    <property type="match status" value="1"/>
</dbReference>
<dbReference type="PANTHER" id="PTHR40518:SF1">
    <property type="entry name" value="ACETOACETATE DECARBOXYLASE"/>
    <property type="match status" value="1"/>
</dbReference>
<dbReference type="GeneID" id="63747343"/>
<reference evidence="2" key="1">
    <citation type="journal article" date="2017" name="Genome Biol.">
        <title>Comparative genomics reveals high biological diversity and specific adaptations in the industrially and medically important fungal genus Aspergillus.</title>
        <authorList>
            <person name="de Vries R.P."/>
            <person name="Riley R."/>
            <person name="Wiebenga A."/>
            <person name="Aguilar-Osorio G."/>
            <person name="Amillis S."/>
            <person name="Uchima C.A."/>
            <person name="Anderluh G."/>
            <person name="Asadollahi M."/>
            <person name="Askin M."/>
            <person name="Barry K."/>
            <person name="Battaglia E."/>
            <person name="Bayram O."/>
            <person name="Benocci T."/>
            <person name="Braus-Stromeyer S.A."/>
            <person name="Caldana C."/>
            <person name="Canovas D."/>
            <person name="Cerqueira G.C."/>
            <person name="Chen F."/>
            <person name="Chen W."/>
            <person name="Choi C."/>
            <person name="Clum A."/>
            <person name="Dos Santos R.A."/>
            <person name="Damasio A.R."/>
            <person name="Diallinas G."/>
            <person name="Emri T."/>
            <person name="Fekete E."/>
            <person name="Flipphi M."/>
            <person name="Freyberg S."/>
            <person name="Gallo A."/>
            <person name="Gournas C."/>
            <person name="Habgood R."/>
            <person name="Hainaut M."/>
            <person name="Harispe M.L."/>
            <person name="Henrissat B."/>
            <person name="Hilden K.S."/>
            <person name="Hope R."/>
            <person name="Hossain A."/>
            <person name="Karabika E."/>
            <person name="Karaffa L."/>
            <person name="Karanyi Z."/>
            <person name="Krasevec N."/>
            <person name="Kuo A."/>
            <person name="Kusch H."/>
            <person name="LaButti K."/>
            <person name="Lagendijk E.L."/>
            <person name="Lapidus A."/>
            <person name="Levasseur A."/>
            <person name="Lindquist E."/>
            <person name="Lipzen A."/>
            <person name="Logrieco A.F."/>
            <person name="MacCabe A."/>
            <person name="Maekelae M.R."/>
            <person name="Malavazi I."/>
            <person name="Melin P."/>
            <person name="Meyer V."/>
            <person name="Mielnichuk N."/>
            <person name="Miskei M."/>
            <person name="Molnar A.P."/>
            <person name="Mule G."/>
            <person name="Ngan C.Y."/>
            <person name="Orejas M."/>
            <person name="Orosz E."/>
            <person name="Ouedraogo J.P."/>
            <person name="Overkamp K.M."/>
            <person name="Park H.-S."/>
            <person name="Perrone G."/>
            <person name="Piumi F."/>
            <person name="Punt P.J."/>
            <person name="Ram A.F."/>
            <person name="Ramon A."/>
            <person name="Rauscher S."/>
            <person name="Record E."/>
            <person name="Riano-Pachon D.M."/>
            <person name="Robert V."/>
            <person name="Roehrig J."/>
            <person name="Ruller R."/>
            <person name="Salamov A."/>
            <person name="Salih N.S."/>
            <person name="Samson R.A."/>
            <person name="Sandor E."/>
            <person name="Sanguinetti M."/>
            <person name="Schuetze T."/>
            <person name="Sepcic K."/>
            <person name="Shelest E."/>
            <person name="Sherlock G."/>
            <person name="Sophianopoulou V."/>
            <person name="Squina F.M."/>
            <person name="Sun H."/>
            <person name="Susca A."/>
            <person name="Todd R.B."/>
            <person name="Tsang A."/>
            <person name="Unkles S.E."/>
            <person name="van de Wiele N."/>
            <person name="van Rossen-Uffink D."/>
            <person name="Oliveira J.V."/>
            <person name="Vesth T.C."/>
            <person name="Visser J."/>
            <person name="Yu J.-H."/>
            <person name="Zhou M."/>
            <person name="Andersen M.R."/>
            <person name="Archer D.B."/>
            <person name="Baker S.E."/>
            <person name="Benoit I."/>
            <person name="Brakhage A.A."/>
            <person name="Braus G.H."/>
            <person name="Fischer R."/>
            <person name="Frisvad J.C."/>
            <person name="Goldman G.H."/>
            <person name="Houbraken J."/>
            <person name="Oakley B."/>
            <person name="Pocsi I."/>
            <person name="Scazzocchio C."/>
            <person name="Seiboth B."/>
            <person name="vanKuyk P.A."/>
            <person name="Wortman J."/>
            <person name="Dyer P.S."/>
            <person name="Grigoriev I.V."/>
        </authorList>
    </citation>
    <scope>NUCLEOTIDE SEQUENCE [LARGE SCALE GENOMIC DNA]</scope>
    <source>
        <strain evidence="2">DTO 134E9</strain>
    </source>
</reference>
<accession>A0A1L9R8N5</accession>
<dbReference type="VEuPathDB" id="FungiDB:ASPWEDRAFT_176368"/>
<dbReference type="Proteomes" id="UP000184383">
    <property type="component" value="Unassembled WGS sequence"/>
</dbReference>
<proteinExistence type="predicted"/>
<organism evidence="1 2">
    <name type="scientific">Aspergillus wentii DTO 134E9</name>
    <dbReference type="NCBI Taxonomy" id="1073089"/>
    <lineage>
        <taxon>Eukaryota</taxon>
        <taxon>Fungi</taxon>
        <taxon>Dikarya</taxon>
        <taxon>Ascomycota</taxon>
        <taxon>Pezizomycotina</taxon>
        <taxon>Eurotiomycetes</taxon>
        <taxon>Eurotiomycetidae</taxon>
        <taxon>Eurotiales</taxon>
        <taxon>Aspergillaceae</taxon>
        <taxon>Aspergillus</taxon>
        <taxon>Aspergillus subgen. Cremei</taxon>
    </lineage>
</organism>
<gene>
    <name evidence="1" type="ORF">ASPWEDRAFT_176368</name>
</gene>
<evidence type="ECO:0008006" key="3">
    <source>
        <dbReference type="Google" id="ProtNLM"/>
    </source>
</evidence>
<dbReference type="OrthoDB" id="9970474at2759"/>
<keyword evidence="2" id="KW-1185">Reference proteome</keyword>
<evidence type="ECO:0000313" key="2">
    <source>
        <dbReference type="Proteomes" id="UP000184383"/>
    </source>
</evidence>
<evidence type="ECO:0000313" key="1">
    <source>
        <dbReference type="EMBL" id="OJJ31281.1"/>
    </source>
</evidence>
<protein>
    <recommendedName>
        <fullName evidence="3">Acetoacetate decarboxylase</fullName>
    </recommendedName>
</protein>
<dbReference type="InterPro" id="IPR023375">
    <property type="entry name" value="ADC_dom_sf"/>
</dbReference>
<dbReference type="SUPFAM" id="SSF160104">
    <property type="entry name" value="Acetoacetate decarboxylase-like"/>
    <property type="match status" value="1"/>
</dbReference>
<dbReference type="RefSeq" id="XP_040684958.1">
    <property type="nucleotide sequence ID" value="XM_040831495.1"/>
</dbReference>
<dbReference type="EMBL" id="KV878216">
    <property type="protein sequence ID" value="OJJ31281.1"/>
    <property type="molecule type" value="Genomic_DNA"/>
</dbReference>
<dbReference type="AlphaFoldDB" id="A0A1L9R8N5"/>
<dbReference type="PANTHER" id="PTHR40518">
    <property type="entry name" value="ACETOACETATE DECARBOXYLASE"/>
    <property type="match status" value="1"/>
</dbReference>
<sequence>MGDIQNQAKQLTREIPAVPAPWLGTKGEAFFSVALMSASKGLSPGTYGRLEANSSVADPEISGEFAGGFGLCMFVRYTQSPVGPYDEVLWAPGYFKVPATGKKRERITNIYVSSVDSVYNGRRNWNIPKQLASFKFHPSDTKFPPYKRIEVSLPDNTDNPFISLDLKPMSLLSRPFLPLSTSYIPLCLDIVIPPLPESENWREDGRVGSHDGEWKTTRVGMSGWGGMMKAGGRLGNGSDFPELKRDGMWFWVRDLDMSFETVEHEKKD</sequence>